<comment type="similarity">
    <text evidence="1 4">Belongs to the glycosyl hydrolase 43 family.</text>
</comment>
<organism evidence="6 7">
    <name type="scientific">Spirosoma oryzae</name>
    <dbReference type="NCBI Taxonomy" id="1469603"/>
    <lineage>
        <taxon>Bacteria</taxon>
        <taxon>Pseudomonadati</taxon>
        <taxon>Bacteroidota</taxon>
        <taxon>Cytophagia</taxon>
        <taxon>Cytophagales</taxon>
        <taxon>Cytophagaceae</taxon>
        <taxon>Spirosoma</taxon>
    </lineage>
</organism>
<dbReference type="AlphaFoldDB" id="A0A2T0TMR1"/>
<dbReference type="SUPFAM" id="SSF49899">
    <property type="entry name" value="Concanavalin A-like lectins/glucanases"/>
    <property type="match status" value="1"/>
</dbReference>
<keyword evidence="7" id="KW-1185">Reference proteome</keyword>
<dbReference type="GO" id="GO:0005975">
    <property type="term" value="P:carbohydrate metabolic process"/>
    <property type="evidence" value="ECO:0007669"/>
    <property type="project" value="InterPro"/>
</dbReference>
<sequence>MKILNSFFINYGINMNRLSVLSVLVLLSFFGLTARGQQTEQWGDQGNGTYRNPVIPSDFSDLDAIRVGNDYYAISSTMQYSPGMAVLHSKDLVNWELLSHVADDLTRISPDLNWDKMNSYGKGIWAGSIRYYNNKFWVYFGTPDDGFFMSSATNPAGPWEPLHQLWKVQGWDDCCSFRDDDGQLYFIATQFGLDPKNGKKYNIHLFKMTPDGKRLIMESDQIIHQSQGSEANKLYKINGLYYHYFSEVNKEGRVMMMERSKSLDGPWEIRQLNHVNAATDKEPNQGGLMQLPDGAWWFFTHHGTGDWEGRAASLLPVTWADGWPIVGAVGPDGIGNMVWSAKKPITGKGTPLRMQTDDAFTSTKLLPQWEWNYQPRSDKWSLTDRRGFLRLHAFRPIDPQNPKKVLLRVGNTITQRSMRTASNVATVKIDLSGMADGQHAGLTHLSTASYSALGIKQQAGKRYLVYTVNDTDSTGPAIAGKTIWLQSSWGFDGVNQYFYSTDGKNFTPIGTKTQLVWGSYRGDRLGIFNYNLTTDAGLIDVDAFTYRYASEVSKK</sequence>
<evidence type="ECO:0000313" key="7">
    <source>
        <dbReference type="Proteomes" id="UP000238375"/>
    </source>
</evidence>
<dbReference type="Gene3D" id="2.115.10.20">
    <property type="entry name" value="Glycosyl hydrolase domain, family 43"/>
    <property type="match status" value="1"/>
</dbReference>
<dbReference type="GO" id="GO:0004553">
    <property type="term" value="F:hydrolase activity, hydrolyzing O-glycosyl compounds"/>
    <property type="evidence" value="ECO:0007669"/>
    <property type="project" value="InterPro"/>
</dbReference>
<dbReference type="InterPro" id="IPR051795">
    <property type="entry name" value="Glycosyl_Hydrlase_43"/>
</dbReference>
<dbReference type="EMBL" id="PVTE01000001">
    <property type="protein sequence ID" value="PRY47020.1"/>
    <property type="molecule type" value="Genomic_DNA"/>
</dbReference>
<keyword evidence="2 4" id="KW-0378">Hydrolase</keyword>
<evidence type="ECO:0000256" key="1">
    <source>
        <dbReference type="ARBA" id="ARBA00009865"/>
    </source>
</evidence>
<evidence type="ECO:0000256" key="4">
    <source>
        <dbReference type="RuleBase" id="RU361187"/>
    </source>
</evidence>
<dbReference type="InterPro" id="IPR023296">
    <property type="entry name" value="Glyco_hydro_beta-prop_sf"/>
</dbReference>
<gene>
    <name evidence="6" type="ORF">CLV58_10184</name>
</gene>
<accession>A0A2T0TMR1</accession>
<reference evidence="6 7" key="1">
    <citation type="submission" date="2018-03" db="EMBL/GenBank/DDBJ databases">
        <title>Genomic Encyclopedia of Archaeal and Bacterial Type Strains, Phase II (KMG-II): from individual species to whole genera.</title>
        <authorList>
            <person name="Goeker M."/>
        </authorList>
    </citation>
    <scope>NUCLEOTIDE SEQUENCE [LARGE SCALE GENOMIC DNA]</scope>
    <source>
        <strain evidence="6 7">DSM 28354</strain>
    </source>
</reference>
<dbReference type="InterPro" id="IPR013320">
    <property type="entry name" value="ConA-like_dom_sf"/>
</dbReference>
<protein>
    <submittedName>
        <fullName evidence="6">Beta-xylosidase</fullName>
    </submittedName>
</protein>
<proteinExistence type="inferred from homology"/>
<dbReference type="Pfam" id="PF04616">
    <property type="entry name" value="Glyco_hydro_43"/>
    <property type="match status" value="1"/>
</dbReference>
<evidence type="ECO:0000256" key="2">
    <source>
        <dbReference type="ARBA" id="ARBA00022801"/>
    </source>
</evidence>
<feature type="domain" description="Beta-xylosidase C-terminal Concanavalin A-like" evidence="5">
    <location>
        <begin position="358"/>
        <end position="547"/>
    </location>
</feature>
<dbReference type="PANTHER" id="PTHR42812">
    <property type="entry name" value="BETA-XYLOSIDASE"/>
    <property type="match status" value="1"/>
</dbReference>
<dbReference type="CDD" id="cd09001">
    <property type="entry name" value="GH43_FsAxh1-like"/>
    <property type="match status" value="1"/>
</dbReference>
<dbReference type="Proteomes" id="UP000238375">
    <property type="component" value="Unassembled WGS sequence"/>
</dbReference>
<evidence type="ECO:0000313" key="6">
    <source>
        <dbReference type="EMBL" id="PRY47020.1"/>
    </source>
</evidence>
<keyword evidence="3 4" id="KW-0326">Glycosidase</keyword>
<dbReference type="SUPFAM" id="SSF75005">
    <property type="entry name" value="Arabinanase/levansucrase/invertase"/>
    <property type="match status" value="1"/>
</dbReference>
<dbReference type="Gene3D" id="2.60.120.200">
    <property type="match status" value="1"/>
</dbReference>
<dbReference type="PANTHER" id="PTHR42812:SF12">
    <property type="entry name" value="BETA-XYLOSIDASE-RELATED"/>
    <property type="match status" value="1"/>
</dbReference>
<comment type="caution">
    <text evidence="6">The sequence shown here is derived from an EMBL/GenBank/DDBJ whole genome shotgun (WGS) entry which is preliminary data.</text>
</comment>
<dbReference type="InterPro" id="IPR041542">
    <property type="entry name" value="GH43_C2"/>
</dbReference>
<evidence type="ECO:0000259" key="5">
    <source>
        <dbReference type="Pfam" id="PF17851"/>
    </source>
</evidence>
<name>A0A2T0TMR1_9BACT</name>
<dbReference type="InterPro" id="IPR006710">
    <property type="entry name" value="Glyco_hydro_43"/>
</dbReference>
<evidence type="ECO:0000256" key="3">
    <source>
        <dbReference type="ARBA" id="ARBA00023295"/>
    </source>
</evidence>
<dbReference type="Pfam" id="PF17851">
    <property type="entry name" value="GH43_C2"/>
    <property type="match status" value="1"/>
</dbReference>